<feature type="transmembrane region" description="Helical" evidence="1">
    <location>
        <begin position="158"/>
        <end position="182"/>
    </location>
</feature>
<gene>
    <name evidence="2" type="ORF">BC748_1398</name>
</gene>
<feature type="transmembrane region" description="Helical" evidence="1">
    <location>
        <begin position="126"/>
        <end position="146"/>
    </location>
</feature>
<evidence type="ECO:0000313" key="2">
    <source>
        <dbReference type="EMBL" id="TDP59156.1"/>
    </source>
</evidence>
<comment type="caution">
    <text evidence="2">The sequence shown here is derived from an EMBL/GenBank/DDBJ whole genome shotgun (WGS) entry which is preliminary data.</text>
</comment>
<proteinExistence type="predicted"/>
<dbReference type="Pfam" id="PF12412">
    <property type="entry name" value="DUF3667"/>
    <property type="match status" value="1"/>
</dbReference>
<evidence type="ECO:0000313" key="3">
    <source>
        <dbReference type="Proteomes" id="UP000295260"/>
    </source>
</evidence>
<dbReference type="Proteomes" id="UP000295260">
    <property type="component" value="Unassembled WGS sequence"/>
</dbReference>
<accession>A0A4R6QB44</accession>
<evidence type="ECO:0000256" key="1">
    <source>
        <dbReference type="SAM" id="Phobius"/>
    </source>
</evidence>
<dbReference type="EMBL" id="SNXR01000013">
    <property type="protein sequence ID" value="TDP59156.1"/>
    <property type="molecule type" value="Genomic_DNA"/>
</dbReference>
<feature type="transmembrane region" description="Helical" evidence="1">
    <location>
        <begin position="188"/>
        <end position="209"/>
    </location>
</feature>
<name>A0A4R6QB44_9FLAO</name>
<feature type="transmembrane region" description="Helical" evidence="1">
    <location>
        <begin position="78"/>
        <end position="96"/>
    </location>
</feature>
<keyword evidence="1" id="KW-0812">Transmembrane</keyword>
<keyword evidence="1" id="KW-1133">Transmembrane helix</keyword>
<protein>
    <submittedName>
        <fullName evidence="2">Uncharacterized protein DUF3667</fullName>
    </submittedName>
</protein>
<organism evidence="2 3">
    <name type="scientific">Flavobacterium dankookense</name>
    <dbReference type="NCBI Taxonomy" id="706186"/>
    <lineage>
        <taxon>Bacteria</taxon>
        <taxon>Pseudomonadati</taxon>
        <taxon>Bacteroidota</taxon>
        <taxon>Flavobacteriia</taxon>
        <taxon>Flavobacteriales</taxon>
        <taxon>Flavobacteriaceae</taxon>
        <taxon>Flavobacterium</taxon>
    </lineage>
</organism>
<keyword evidence="1" id="KW-0472">Membrane</keyword>
<reference evidence="2 3" key="1">
    <citation type="submission" date="2019-03" db="EMBL/GenBank/DDBJ databases">
        <title>Genomic Encyclopedia of Archaeal and Bacterial Type Strains, Phase II (KMG-II): from individual species to whole genera.</title>
        <authorList>
            <person name="Goeker M."/>
        </authorList>
    </citation>
    <scope>NUCLEOTIDE SEQUENCE [LARGE SCALE GENOMIC DNA]</scope>
    <source>
        <strain evidence="2 3">DSM 25687</strain>
    </source>
</reference>
<dbReference type="AlphaFoldDB" id="A0A4R6QB44"/>
<keyword evidence="3" id="KW-1185">Reference proteome</keyword>
<dbReference type="OrthoDB" id="7446256at2"/>
<sequence length="264" mass="30613">MEDNCKNCGSLVASNFCNNCGQKKFKRIDKKYLIDEIQYIFLHTNKGFFYSAKNVLRNPGKTAKEFIEGNRVNHYKPLMLAFVLSGISSFISFKILNVSKIMEQTYDKQNINKSAINEYMSFLSNYNSLVMLLAIPLISVVTYLLLKRWNNNYYEHIIMNAYIQCCYTIYCILILYPILFFLKDGHLTTYMIISLLSIFSIPVIMVWFYKEFYPEKSIGDIIVKVVFFILIGFILYVALIFIFIIGTLIISGPEGLLKLAPQPK</sequence>
<feature type="transmembrane region" description="Helical" evidence="1">
    <location>
        <begin position="221"/>
        <end position="250"/>
    </location>
</feature>
<dbReference type="InterPro" id="IPR022134">
    <property type="entry name" value="DUF3667"/>
</dbReference>
<dbReference type="RefSeq" id="WP_133532700.1">
    <property type="nucleotide sequence ID" value="NZ_SNXR01000013.1"/>
</dbReference>